<dbReference type="OrthoDB" id="9796570at2"/>
<dbReference type="AlphaFoldDB" id="A0A4S8NXV7"/>
<proteinExistence type="predicted"/>
<gene>
    <name evidence="1" type="ORF">FAA97_13610</name>
</gene>
<dbReference type="Proteomes" id="UP000308828">
    <property type="component" value="Unassembled WGS sequence"/>
</dbReference>
<protein>
    <submittedName>
        <fullName evidence="1">Alpha/beta hydrolase</fullName>
    </submittedName>
</protein>
<evidence type="ECO:0000313" key="2">
    <source>
        <dbReference type="Proteomes" id="UP000308828"/>
    </source>
</evidence>
<dbReference type="InterPro" id="IPR029058">
    <property type="entry name" value="AB_hydrolase_fold"/>
</dbReference>
<dbReference type="GO" id="GO:0016787">
    <property type="term" value="F:hydrolase activity"/>
    <property type="evidence" value="ECO:0007669"/>
    <property type="project" value="UniProtKB-KW"/>
</dbReference>
<dbReference type="SUPFAM" id="SSF53474">
    <property type="entry name" value="alpha/beta-Hydrolases"/>
    <property type="match status" value="1"/>
</dbReference>
<reference evidence="1 2" key="1">
    <citation type="submission" date="2019-04" db="EMBL/GenBank/DDBJ databases">
        <title>Genome sequence of strain shin9-1.</title>
        <authorList>
            <person name="Gao J."/>
            <person name="Sun J."/>
        </authorList>
    </citation>
    <scope>NUCLEOTIDE SEQUENCE [LARGE SCALE GENOMIC DNA]</scope>
    <source>
        <strain evidence="2">shin9-1</strain>
    </source>
</reference>
<dbReference type="EMBL" id="STGV01000004">
    <property type="protein sequence ID" value="THV22318.1"/>
    <property type="molecule type" value="Genomic_DNA"/>
</dbReference>
<dbReference type="Gene3D" id="3.40.50.1820">
    <property type="entry name" value="alpha/beta hydrolase"/>
    <property type="match status" value="1"/>
</dbReference>
<keyword evidence="2" id="KW-1185">Reference proteome</keyword>
<sequence>MALDSYIHFHQAPKGAAPVVFTFHGTGGDEHQFPGLVKQILPEAGIVSPRGDVSEYGAARFFKRTGEGVYDMADLAQRTAKMAAFIRAHKAANPERPIYGLGYSNGANILASVLFEAPDLFDRAVLMHPLIPFDPPSQPGLGALSALVTAGQRDPICPLPLTERLTAYLKAQGASVETFLHPGGHEVQQGEIEAIAAFLQKA</sequence>
<accession>A0A4S8NXV7</accession>
<name>A0A4S8NXV7_9HYPH</name>
<organism evidence="1 2">
    <name type="scientific">Peteryoungia ipomoeae</name>
    <dbReference type="NCBI Taxonomy" id="1210932"/>
    <lineage>
        <taxon>Bacteria</taxon>
        <taxon>Pseudomonadati</taxon>
        <taxon>Pseudomonadota</taxon>
        <taxon>Alphaproteobacteria</taxon>
        <taxon>Hyphomicrobiales</taxon>
        <taxon>Rhizobiaceae</taxon>
        <taxon>Peteryoungia</taxon>
    </lineage>
</organism>
<keyword evidence="1" id="KW-0378">Hydrolase</keyword>
<evidence type="ECO:0000313" key="1">
    <source>
        <dbReference type="EMBL" id="THV22318.1"/>
    </source>
</evidence>
<comment type="caution">
    <text evidence="1">The sequence shown here is derived from an EMBL/GenBank/DDBJ whole genome shotgun (WGS) entry which is preliminary data.</text>
</comment>
<dbReference type="RefSeq" id="WP_136599090.1">
    <property type="nucleotide sequence ID" value="NZ_STGV01000004.1"/>
</dbReference>